<dbReference type="AlphaFoldDB" id="D1A485"/>
<dbReference type="CDD" id="cd07067">
    <property type="entry name" value="HP_PGM_like"/>
    <property type="match status" value="1"/>
</dbReference>
<gene>
    <name evidence="1" type="ordered locus">Tcur_4432</name>
</gene>
<dbReference type="PANTHER" id="PTHR48100:SF51">
    <property type="entry name" value="PHOSPHOGLYCERATE MUTASE"/>
    <property type="match status" value="1"/>
</dbReference>
<proteinExistence type="predicted"/>
<name>D1A485_THECD</name>
<dbReference type="Gene3D" id="3.40.50.1240">
    <property type="entry name" value="Phosphoglycerate mutase-like"/>
    <property type="match status" value="1"/>
</dbReference>
<evidence type="ECO:0000313" key="1">
    <source>
        <dbReference type="EMBL" id="ACY99959.1"/>
    </source>
</evidence>
<dbReference type="EMBL" id="CP001738">
    <property type="protein sequence ID" value="ACY99959.1"/>
    <property type="molecule type" value="Genomic_DNA"/>
</dbReference>
<dbReference type="HOGENOM" id="CLU_033323_5_1_11"/>
<dbReference type="GO" id="GO:0016791">
    <property type="term" value="F:phosphatase activity"/>
    <property type="evidence" value="ECO:0007669"/>
    <property type="project" value="TreeGrafter"/>
</dbReference>
<sequence>MVVRAGSLASAMSEKTIVHLLRHGEVHNPEGILYGRLPGYHLSEDGVLMAQAAAKWFADRDVAAIFSSPLERALETAAPISELFGLPVTVDERLIEAGNRFEGLTFGVGQGSLRRPAHWPFLINPFRPSWGEPYKQIAARMKAAVIAARDAARGREAVCVSHQLPIWTLRRYAEKRRLWHHPKHRQCQLASVTSLTFEGVRLVGVSYAEPAADLVRRPTVPGA</sequence>
<protein>
    <submittedName>
        <fullName evidence="1">Phosphoglycerate mutase</fullName>
    </submittedName>
</protein>
<dbReference type="SMART" id="SM00855">
    <property type="entry name" value="PGAM"/>
    <property type="match status" value="1"/>
</dbReference>
<dbReference type="PANTHER" id="PTHR48100">
    <property type="entry name" value="BROAD-SPECIFICITY PHOSPHATASE YOR283W-RELATED"/>
    <property type="match status" value="1"/>
</dbReference>
<dbReference type="SUPFAM" id="SSF53254">
    <property type="entry name" value="Phosphoglycerate mutase-like"/>
    <property type="match status" value="1"/>
</dbReference>
<dbReference type="KEGG" id="tcu:Tcur_4432"/>
<organism evidence="1 2">
    <name type="scientific">Thermomonospora curvata (strain ATCC 19995 / DSM 43183 / JCM 3096 / KCTC 9072 / NBRC 15933 / NCIMB 10081 / Henssen B9)</name>
    <dbReference type="NCBI Taxonomy" id="471852"/>
    <lineage>
        <taxon>Bacteria</taxon>
        <taxon>Bacillati</taxon>
        <taxon>Actinomycetota</taxon>
        <taxon>Actinomycetes</taxon>
        <taxon>Streptosporangiales</taxon>
        <taxon>Thermomonosporaceae</taxon>
        <taxon>Thermomonospora</taxon>
    </lineage>
</organism>
<reference evidence="1 2" key="1">
    <citation type="journal article" date="2011" name="Stand. Genomic Sci.">
        <title>Complete genome sequence of Thermomonospora curvata type strain (B9).</title>
        <authorList>
            <person name="Chertkov O."/>
            <person name="Sikorski J."/>
            <person name="Nolan M."/>
            <person name="Lapidus A."/>
            <person name="Lucas S."/>
            <person name="Del Rio T.G."/>
            <person name="Tice H."/>
            <person name="Cheng J.F."/>
            <person name="Goodwin L."/>
            <person name="Pitluck S."/>
            <person name="Liolios K."/>
            <person name="Ivanova N."/>
            <person name="Mavromatis K."/>
            <person name="Mikhailova N."/>
            <person name="Ovchinnikova G."/>
            <person name="Pati A."/>
            <person name="Chen A."/>
            <person name="Palaniappan K."/>
            <person name="Djao O.D."/>
            <person name="Land M."/>
            <person name="Hauser L."/>
            <person name="Chang Y.J."/>
            <person name="Jeffries C.D."/>
            <person name="Brettin T."/>
            <person name="Han C."/>
            <person name="Detter J.C."/>
            <person name="Rohde M."/>
            <person name="Goker M."/>
            <person name="Woyke T."/>
            <person name="Bristow J."/>
            <person name="Eisen J.A."/>
            <person name="Markowitz V."/>
            <person name="Hugenholtz P."/>
            <person name="Klenk H.P."/>
            <person name="Kyrpides N.C."/>
        </authorList>
    </citation>
    <scope>NUCLEOTIDE SEQUENCE [LARGE SCALE GENOMIC DNA]</scope>
    <source>
        <strain evidence="2">ATCC 19995 / DSM 43183 / JCM 3096 / KCTC 9072 / NBRC 15933 / NCIMB 10081 / Henssen B9</strain>
    </source>
</reference>
<dbReference type="InterPro" id="IPR029033">
    <property type="entry name" value="His_PPase_superfam"/>
</dbReference>
<dbReference type="InterPro" id="IPR013078">
    <property type="entry name" value="His_Pase_superF_clade-1"/>
</dbReference>
<dbReference type="STRING" id="471852.Tcur_4432"/>
<dbReference type="InterPro" id="IPR050275">
    <property type="entry name" value="PGM_Phosphatase"/>
</dbReference>
<dbReference type="eggNOG" id="COG0406">
    <property type="taxonomic scope" value="Bacteria"/>
</dbReference>
<dbReference type="Pfam" id="PF00300">
    <property type="entry name" value="His_Phos_1"/>
    <property type="match status" value="1"/>
</dbReference>
<accession>D1A485</accession>
<evidence type="ECO:0000313" key="2">
    <source>
        <dbReference type="Proteomes" id="UP000001918"/>
    </source>
</evidence>
<dbReference type="GO" id="GO:0005737">
    <property type="term" value="C:cytoplasm"/>
    <property type="evidence" value="ECO:0007669"/>
    <property type="project" value="TreeGrafter"/>
</dbReference>
<dbReference type="Proteomes" id="UP000001918">
    <property type="component" value="Chromosome"/>
</dbReference>
<keyword evidence="2" id="KW-1185">Reference proteome</keyword>